<dbReference type="HOGENOM" id="CLU_1914764_0_0_14"/>
<dbReference type="AlphaFoldDB" id="Q4A585"/>
<dbReference type="EMBL" id="AE017245">
    <property type="protein sequence ID" value="AAZ44086.2"/>
    <property type="molecule type" value="Genomic_DNA"/>
</dbReference>
<dbReference type="Proteomes" id="UP000000549">
    <property type="component" value="Chromosome"/>
</dbReference>
<keyword evidence="1" id="KW-1133">Transmembrane helix</keyword>
<sequence length="132" mass="15875">MKQWKIDLINDYKKKIDEISKASLNKEQKELIIETLEHYSLKENCTEAKLKNLYSLLIQRVKVGFTFDTTPEIINKTYKFYWKKFIKNKSKNVIFISWSVNIATHFICCVSYCWSNFLFCHLFNPYVLLNKK</sequence>
<keyword evidence="1" id="KW-0472">Membrane</keyword>
<evidence type="ECO:0000256" key="1">
    <source>
        <dbReference type="SAM" id="Phobius"/>
    </source>
</evidence>
<name>Q4A585_MYCS5</name>
<feature type="transmembrane region" description="Helical" evidence="1">
    <location>
        <begin position="93"/>
        <end position="119"/>
    </location>
</feature>
<keyword evidence="1" id="KW-0812">Transmembrane</keyword>
<gene>
    <name evidence="2" type="ordered locus">MS53_0679</name>
</gene>
<keyword evidence="3" id="KW-1185">Reference proteome</keyword>
<dbReference type="KEGG" id="msy:MS53_0679"/>
<dbReference type="STRING" id="262723.MS53_0679"/>
<protein>
    <submittedName>
        <fullName evidence="2">Uncharacterized protein</fullName>
    </submittedName>
</protein>
<evidence type="ECO:0000313" key="3">
    <source>
        <dbReference type="Proteomes" id="UP000000549"/>
    </source>
</evidence>
<reference evidence="2 3" key="1">
    <citation type="journal article" date="2005" name="J. Bacteriol.">
        <title>Swine and poultry pathogens: the complete genome sequences of two strains of Mycoplasma hyopneumoniae and a strain of Mycoplasma synoviae.</title>
        <authorList>
            <person name="Vasconcelos A.T."/>
            <person name="Ferreira H.B."/>
            <person name="Bizarro C.V."/>
            <person name="Bonatto S.L."/>
            <person name="Carvalho M.O."/>
            <person name="Pinto P.M."/>
            <person name="Almeida D.F."/>
            <person name="Almeida L.G."/>
            <person name="Almeida R."/>
            <person name="Alves-Filho L."/>
            <person name="Assuncao E.N."/>
            <person name="Azevedo V.A."/>
            <person name="Bogo M.R."/>
            <person name="Brigido M.M."/>
            <person name="Brocchi M."/>
            <person name="Burity H.A."/>
            <person name="Camargo A.A."/>
            <person name="Camargo S.S."/>
            <person name="Carepo M.S."/>
            <person name="Carraro D.M."/>
            <person name="de Mattos Cascardo J.C."/>
            <person name="Castro L.A."/>
            <person name="Cavalcanti G."/>
            <person name="Chemale G."/>
            <person name="Collevatti R.G."/>
            <person name="Cunha C.W."/>
            <person name="Dallagiovanna B."/>
            <person name="Dambros B.P."/>
            <person name="Dellagostin O.A."/>
            <person name="Falcao C."/>
            <person name="Fantinatti-Garboggini F."/>
            <person name="Felipe M.S."/>
            <person name="Fiorentin L."/>
            <person name="Franco G.R."/>
            <person name="Freitas N.S."/>
            <person name="Frias D."/>
            <person name="Grangeiro T.B."/>
            <person name="Grisard E.C."/>
            <person name="Guimaraes C.T."/>
            <person name="Hungria M."/>
            <person name="Jardim S.N."/>
            <person name="Krieger M.A."/>
            <person name="Laurino J.P."/>
            <person name="Lima L.F."/>
            <person name="Lopes M.I."/>
            <person name="Loreto E.L."/>
            <person name="Madeira H.M."/>
            <person name="Manfio G.P."/>
            <person name="Maranhao A.Q."/>
            <person name="Martinkovics C.T."/>
            <person name="Medeiros S.R."/>
            <person name="Moreira M.A."/>
            <person name="Neiva M."/>
            <person name="Ramalho-Neto C.E."/>
            <person name="Nicolas M.F."/>
            <person name="Oliveira S.C."/>
            <person name="Paixao R.F."/>
            <person name="Pedrosa F.O."/>
            <person name="Pena S.D."/>
            <person name="Pereira M."/>
            <person name="Pereira-Ferrari L."/>
            <person name="Piffer I."/>
            <person name="Pinto L.S."/>
            <person name="Potrich D.P."/>
            <person name="Salim A.C."/>
            <person name="Santos F.R."/>
            <person name="Schmitt R."/>
            <person name="Schneider M.P."/>
            <person name="Schrank A."/>
            <person name="Schrank I.S."/>
            <person name="Schuck A.F."/>
            <person name="Seuanez H.N."/>
            <person name="Silva D.W."/>
            <person name="Silva R."/>
            <person name="Silva S.C."/>
            <person name="Soares C.M."/>
            <person name="Souza K.R."/>
            <person name="Souza R.C."/>
            <person name="Staats C.C."/>
            <person name="Steffens M.B."/>
            <person name="Teixeira S.M."/>
            <person name="Urmenyi T.P."/>
            <person name="Vainstein M.H."/>
            <person name="Zuccherato L.W."/>
            <person name="Simpson A.J."/>
            <person name="Zaha A."/>
        </authorList>
    </citation>
    <scope>NUCLEOTIDE SEQUENCE [LARGE SCALE GENOMIC DNA]</scope>
    <source>
        <strain evidence="2 3">53</strain>
    </source>
</reference>
<evidence type="ECO:0000313" key="2">
    <source>
        <dbReference type="EMBL" id="AAZ44086.2"/>
    </source>
</evidence>
<accession>Q4A585</accession>
<organism evidence="2 3">
    <name type="scientific">Mycoplasmopsis synoviae (strain 53)</name>
    <name type="common">Mycoplasma synoviae</name>
    <dbReference type="NCBI Taxonomy" id="262723"/>
    <lineage>
        <taxon>Bacteria</taxon>
        <taxon>Bacillati</taxon>
        <taxon>Mycoplasmatota</taxon>
        <taxon>Mycoplasmoidales</taxon>
        <taxon>Metamycoplasmataceae</taxon>
        <taxon>Mycoplasmopsis</taxon>
    </lineage>
</organism>
<proteinExistence type="predicted"/>